<accession>A0AAV3FRD9</accession>
<dbReference type="AlphaFoldDB" id="A0AAV3FRD9"/>
<name>A0AAV3FRD9_STRCB</name>
<dbReference type="Proteomes" id="UP000004423">
    <property type="component" value="Unassembled WGS sequence"/>
</dbReference>
<evidence type="ECO:0000313" key="1">
    <source>
        <dbReference type="EMBL" id="EIQ81539.1"/>
    </source>
</evidence>
<protein>
    <submittedName>
        <fullName evidence="1">Uncharacterized protein</fullName>
    </submittedName>
</protein>
<dbReference type="EMBL" id="AIDX01000001">
    <property type="protein sequence ID" value="EIQ81539.1"/>
    <property type="molecule type" value="Genomic_DNA"/>
</dbReference>
<reference evidence="1 2" key="1">
    <citation type="journal article" date="2012" name="PLoS ONE">
        <title>Gene Repertoire Evolution of Streptococcus pyogenes Inferred from Phylogenomic Analysis with Streptococcus canis and Streptococcus dysgalactiae.</title>
        <authorList>
            <person name="Lefebure T."/>
            <person name="Richards V.P."/>
            <person name="Lang P."/>
            <person name="Pavinski-Bitar P."/>
            <person name="Stanhope M.J."/>
        </authorList>
    </citation>
    <scope>NUCLEOTIDE SEQUENCE [LARGE SCALE GENOMIC DNA]</scope>
    <source>
        <strain evidence="1 2">FSL Z3-227</strain>
    </source>
</reference>
<sequence>MGIFILNIKAFWDWRKFSFSNPFGSDKKILLELKRFPSFFLKFPFPFHDKSAYF</sequence>
<proteinExistence type="predicted"/>
<comment type="caution">
    <text evidence="1">The sequence shown here is derived from an EMBL/GenBank/DDBJ whole genome shotgun (WGS) entry which is preliminary data.</text>
</comment>
<gene>
    <name evidence="1" type="ORF">SCAZ3_03915</name>
</gene>
<organism evidence="1 2">
    <name type="scientific">Streptococcus canis FSL Z3-227</name>
    <dbReference type="NCBI Taxonomy" id="482234"/>
    <lineage>
        <taxon>Bacteria</taxon>
        <taxon>Bacillati</taxon>
        <taxon>Bacillota</taxon>
        <taxon>Bacilli</taxon>
        <taxon>Lactobacillales</taxon>
        <taxon>Streptococcaceae</taxon>
        <taxon>Streptococcus</taxon>
    </lineage>
</organism>
<evidence type="ECO:0000313" key="2">
    <source>
        <dbReference type="Proteomes" id="UP000004423"/>
    </source>
</evidence>